<dbReference type="GO" id="GO:0006355">
    <property type="term" value="P:regulation of DNA-templated transcription"/>
    <property type="evidence" value="ECO:0007669"/>
    <property type="project" value="InterPro"/>
</dbReference>
<dbReference type="InterPro" id="IPR036281">
    <property type="entry name" value="SinR/SinI_dimer_dom_sf"/>
</dbReference>
<dbReference type="EMBL" id="SJTH01000007">
    <property type="protein sequence ID" value="TCJ04846.1"/>
    <property type="molecule type" value="Genomic_DNA"/>
</dbReference>
<sequence>MKNVQYKELDKEWIALILQAKQLGLSTEEVRAFILGNQVKSMKS</sequence>
<dbReference type="GO" id="GO:0003677">
    <property type="term" value="F:DNA binding"/>
    <property type="evidence" value="ECO:0007669"/>
    <property type="project" value="UniProtKB-KW"/>
</dbReference>
<dbReference type="STRING" id="1742358.GCA_001439605_04757"/>
<proteinExistence type="predicted"/>
<dbReference type="Proteomes" id="UP000293846">
    <property type="component" value="Unassembled WGS sequence"/>
</dbReference>
<feature type="domain" description="Sin" evidence="1">
    <location>
        <begin position="1"/>
        <end position="38"/>
    </location>
</feature>
<name>A0A4R1AWQ1_9BACI</name>
<dbReference type="PROSITE" id="PS51500">
    <property type="entry name" value="SIN"/>
    <property type="match status" value="1"/>
</dbReference>
<keyword evidence="2" id="KW-0238">DNA-binding</keyword>
<dbReference type="Pfam" id="PF08671">
    <property type="entry name" value="SinI"/>
    <property type="match status" value="1"/>
</dbReference>
<accession>A0A4R1AWQ1</accession>
<evidence type="ECO:0000259" key="1">
    <source>
        <dbReference type="PROSITE" id="PS51500"/>
    </source>
</evidence>
<organism evidence="2 3">
    <name type="scientific">Cytobacillus praedii</name>
    <dbReference type="NCBI Taxonomy" id="1742358"/>
    <lineage>
        <taxon>Bacteria</taxon>
        <taxon>Bacillati</taxon>
        <taxon>Bacillota</taxon>
        <taxon>Bacilli</taxon>
        <taxon>Bacillales</taxon>
        <taxon>Bacillaceae</taxon>
        <taxon>Cytobacillus</taxon>
    </lineage>
</organism>
<dbReference type="SUPFAM" id="SSF47406">
    <property type="entry name" value="SinR repressor dimerisation domain-like"/>
    <property type="match status" value="1"/>
</dbReference>
<gene>
    <name evidence="2" type="primary">sinI</name>
    <name evidence="2" type="ORF">E0Y62_07950</name>
</gene>
<dbReference type="OrthoDB" id="2939482at2"/>
<comment type="caution">
    <text evidence="2">The sequence shown here is derived from an EMBL/GenBank/DDBJ whole genome shotgun (WGS) entry which is preliminary data.</text>
</comment>
<evidence type="ECO:0000313" key="2">
    <source>
        <dbReference type="EMBL" id="TCJ04846.1"/>
    </source>
</evidence>
<dbReference type="InterPro" id="IPR010981">
    <property type="entry name" value="SinR/SinI_dimer_dom"/>
</dbReference>
<dbReference type="GO" id="GO:0046983">
    <property type="term" value="F:protein dimerization activity"/>
    <property type="evidence" value="ECO:0007669"/>
    <property type="project" value="InterPro"/>
</dbReference>
<keyword evidence="3" id="KW-1185">Reference proteome</keyword>
<protein>
    <submittedName>
        <fullName evidence="2">DNA-binding anti-repressor SinI</fullName>
    </submittedName>
</protein>
<evidence type="ECO:0000313" key="3">
    <source>
        <dbReference type="Proteomes" id="UP000293846"/>
    </source>
</evidence>
<reference evidence="2 3" key="1">
    <citation type="submission" date="2019-03" db="EMBL/GenBank/DDBJ databases">
        <authorList>
            <person name="Jensen L."/>
            <person name="Storgaard J."/>
            <person name="Sulaj E."/>
            <person name="Schramm A."/>
            <person name="Marshall I.P.G."/>
        </authorList>
    </citation>
    <scope>NUCLEOTIDE SEQUENCE [LARGE SCALE GENOMIC DNA]</scope>
    <source>
        <strain evidence="2 3">2017H2G3</strain>
    </source>
</reference>
<dbReference type="AlphaFoldDB" id="A0A4R1AWQ1"/>